<dbReference type="InterPro" id="IPR024111">
    <property type="entry name" value="PEX5/PEX5L"/>
</dbReference>
<evidence type="ECO:0000256" key="4">
    <source>
        <dbReference type="ARBA" id="ARBA00022490"/>
    </source>
</evidence>
<sequence length="562" mass="64837">MGDCAPSFNPLSKLNKHVNNSKSFLQNHLQSNQHQLNTFQQEYSQRFSPLTPASSSQSLNRLNTSLSNVTLNTNNNSWQQEFQANRVHNGSTWQKEIQPTLIRQQSQRSMTPISTESTPILQQTNGVQSLNGMLQSSSQSRMTAMNMMMSHQLQHSLNAPQLSMPQTAETQALKRELETKWESEFSKHEELNHELEKQQSQTIQENIIKDKYEQIWEDLTQYSDLLRRQSEYIFDQNKTNPFKQVANPYEVGMEILRQGGKLSEAIICFEAAVEQKPNFMEAWMQLGLCQTRNEMEWQGITALEKALEIQKMTPQETINHTQKTGERAIDITVELGTCFINTGMDLMAFKLFDQWLHQNYDRWLTDYAAIEEKLNSEALLNDEEVSINKRLLTMFNHVASRNPLVTKDKSFQVILGLLNYCIDDYDMTILSFQRALELDTHDEVLWNRLGATLANHGKPEDAVHAYKQALAIKPSFVRGRYNLAISLMNIGWFKESVECLLACIKLQSTEDESHKIKEKNSSIIEALNKVFRLMNRVDLLEKLSAFKEGRTGIDSFKQEFNF</sequence>
<dbReference type="AlphaFoldDB" id="A0A1B7T7I2"/>
<dbReference type="GO" id="GO:0005829">
    <property type="term" value="C:cytosol"/>
    <property type="evidence" value="ECO:0007669"/>
    <property type="project" value="TreeGrafter"/>
</dbReference>
<evidence type="ECO:0000313" key="10">
    <source>
        <dbReference type="Proteomes" id="UP000092321"/>
    </source>
</evidence>
<dbReference type="PANTHER" id="PTHR10130">
    <property type="entry name" value="PEROXISOMAL TARGETING SIGNAL 1 RECEPTOR PEX5"/>
    <property type="match status" value="1"/>
</dbReference>
<dbReference type="Proteomes" id="UP000092321">
    <property type="component" value="Unassembled WGS sequence"/>
</dbReference>
<dbReference type="InterPro" id="IPR013105">
    <property type="entry name" value="TPR_2"/>
</dbReference>
<dbReference type="SMART" id="SM00028">
    <property type="entry name" value="TPR"/>
    <property type="match status" value="5"/>
</dbReference>
<proteinExistence type="inferred from homology"/>
<dbReference type="EMBL" id="LXPE01000502">
    <property type="protein sequence ID" value="OBA24670.1"/>
    <property type="molecule type" value="Genomic_DNA"/>
</dbReference>
<evidence type="ECO:0000256" key="6">
    <source>
        <dbReference type="ARBA" id="ARBA00022803"/>
    </source>
</evidence>
<comment type="subcellular location">
    <subcellularLocation>
        <location evidence="2">Cytoplasm</location>
    </subcellularLocation>
    <subcellularLocation>
        <location evidence="1">Peroxisome</location>
    </subcellularLocation>
</comment>
<dbReference type="GO" id="GO:0016560">
    <property type="term" value="P:protein import into peroxisome matrix, docking"/>
    <property type="evidence" value="ECO:0007669"/>
    <property type="project" value="TreeGrafter"/>
</dbReference>
<keyword evidence="6 8" id="KW-0802">TPR repeat</keyword>
<name>A0A1B7T7I2_9ASCO</name>
<comment type="caution">
    <text evidence="9">The sequence shown here is derived from an EMBL/GenBank/DDBJ whole genome shotgun (WGS) entry which is preliminary data.</text>
</comment>
<dbReference type="Pfam" id="PF13181">
    <property type="entry name" value="TPR_8"/>
    <property type="match status" value="1"/>
</dbReference>
<keyword evidence="4" id="KW-0963">Cytoplasm</keyword>
<accession>A0A1B7T7I2</accession>
<dbReference type="GO" id="GO:0005778">
    <property type="term" value="C:peroxisomal membrane"/>
    <property type="evidence" value="ECO:0007669"/>
    <property type="project" value="TreeGrafter"/>
</dbReference>
<gene>
    <name evidence="9" type="ORF">HANVADRAFT_54353</name>
</gene>
<organism evidence="9 10">
    <name type="scientific">Hanseniaspora valbyensis NRRL Y-1626</name>
    <dbReference type="NCBI Taxonomy" id="766949"/>
    <lineage>
        <taxon>Eukaryota</taxon>
        <taxon>Fungi</taxon>
        <taxon>Dikarya</taxon>
        <taxon>Ascomycota</taxon>
        <taxon>Saccharomycotina</taxon>
        <taxon>Saccharomycetes</taxon>
        <taxon>Saccharomycodales</taxon>
        <taxon>Saccharomycodaceae</taxon>
        <taxon>Hanseniaspora</taxon>
    </lineage>
</organism>
<protein>
    <submittedName>
        <fullName evidence="9">TPR-like protein</fullName>
    </submittedName>
</protein>
<evidence type="ECO:0000256" key="7">
    <source>
        <dbReference type="ARBA" id="ARBA00023140"/>
    </source>
</evidence>
<feature type="repeat" description="TPR" evidence="8">
    <location>
        <begin position="443"/>
        <end position="476"/>
    </location>
</feature>
<evidence type="ECO:0000256" key="3">
    <source>
        <dbReference type="ARBA" id="ARBA00005348"/>
    </source>
</evidence>
<dbReference type="PROSITE" id="PS50005">
    <property type="entry name" value="TPR"/>
    <property type="match status" value="1"/>
</dbReference>
<keyword evidence="10" id="KW-1185">Reference proteome</keyword>
<evidence type="ECO:0000256" key="1">
    <source>
        <dbReference type="ARBA" id="ARBA00004275"/>
    </source>
</evidence>
<dbReference type="GO" id="GO:0005052">
    <property type="term" value="F:peroxisome matrix targeting signal-1 binding"/>
    <property type="evidence" value="ECO:0007669"/>
    <property type="project" value="TreeGrafter"/>
</dbReference>
<evidence type="ECO:0000256" key="5">
    <source>
        <dbReference type="ARBA" id="ARBA00022737"/>
    </source>
</evidence>
<dbReference type="Gene3D" id="1.25.40.10">
    <property type="entry name" value="Tetratricopeptide repeat domain"/>
    <property type="match status" value="1"/>
</dbReference>
<evidence type="ECO:0000256" key="8">
    <source>
        <dbReference type="PROSITE-ProRule" id="PRU00339"/>
    </source>
</evidence>
<dbReference type="InterPro" id="IPR019734">
    <property type="entry name" value="TPR_rpt"/>
</dbReference>
<evidence type="ECO:0000313" key="9">
    <source>
        <dbReference type="EMBL" id="OBA24670.1"/>
    </source>
</evidence>
<dbReference type="PANTHER" id="PTHR10130:SF0">
    <property type="entry name" value="GH08708P"/>
    <property type="match status" value="1"/>
</dbReference>
<keyword evidence="5" id="KW-0677">Repeat</keyword>
<dbReference type="InterPro" id="IPR011990">
    <property type="entry name" value="TPR-like_helical_dom_sf"/>
</dbReference>
<evidence type="ECO:0000256" key="2">
    <source>
        <dbReference type="ARBA" id="ARBA00004496"/>
    </source>
</evidence>
<dbReference type="OrthoDB" id="10006023at2759"/>
<dbReference type="SUPFAM" id="SSF48452">
    <property type="entry name" value="TPR-like"/>
    <property type="match status" value="1"/>
</dbReference>
<keyword evidence="7" id="KW-0576">Peroxisome</keyword>
<comment type="similarity">
    <text evidence="3">Belongs to the peroxisomal targeting signal receptor family.</text>
</comment>
<dbReference type="Pfam" id="PF07719">
    <property type="entry name" value="TPR_2"/>
    <property type="match status" value="1"/>
</dbReference>
<reference evidence="10" key="1">
    <citation type="journal article" date="2016" name="Proc. Natl. Acad. Sci. U.S.A.">
        <title>Comparative genomics of biotechnologically important yeasts.</title>
        <authorList>
            <person name="Riley R."/>
            <person name="Haridas S."/>
            <person name="Wolfe K.H."/>
            <person name="Lopes M.R."/>
            <person name="Hittinger C.T."/>
            <person name="Goeker M."/>
            <person name="Salamov A.A."/>
            <person name="Wisecaver J.H."/>
            <person name="Long T.M."/>
            <person name="Calvey C.H."/>
            <person name="Aerts A.L."/>
            <person name="Barry K.W."/>
            <person name="Choi C."/>
            <person name="Clum A."/>
            <person name="Coughlan A.Y."/>
            <person name="Deshpande S."/>
            <person name="Douglass A.P."/>
            <person name="Hanson S.J."/>
            <person name="Klenk H.-P."/>
            <person name="LaButti K.M."/>
            <person name="Lapidus A."/>
            <person name="Lindquist E.A."/>
            <person name="Lipzen A.M."/>
            <person name="Meier-Kolthoff J.P."/>
            <person name="Ohm R.A."/>
            <person name="Otillar R.P."/>
            <person name="Pangilinan J.L."/>
            <person name="Peng Y."/>
            <person name="Rokas A."/>
            <person name="Rosa C.A."/>
            <person name="Scheuner C."/>
            <person name="Sibirny A.A."/>
            <person name="Slot J.C."/>
            <person name="Stielow J.B."/>
            <person name="Sun H."/>
            <person name="Kurtzman C.P."/>
            <person name="Blackwell M."/>
            <person name="Grigoriev I.V."/>
            <person name="Jeffries T.W."/>
        </authorList>
    </citation>
    <scope>NUCLEOTIDE SEQUENCE [LARGE SCALE GENOMIC DNA]</scope>
    <source>
        <strain evidence="10">NRRL Y-1626</strain>
    </source>
</reference>